<evidence type="ECO:0000259" key="5">
    <source>
        <dbReference type="Pfam" id="PF21000"/>
    </source>
</evidence>
<protein>
    <recommendedName>
        <fullName evidence="2">RecQ-mediated genome instability protein 1</fullName>
    </recommendedName>
</protein>
<dbReference type="AlphaFoldDB" id="A0AAN9UXJ7"/>
<dbReference type="EMBL" id="JAKJXP020000013">
    <property type="protein sequence ID" value="KAK7755401.1"/>
    <property type="molecule type" value="Genomic_DNA"/>
</dbReference>
<dbReference type="InterPro" id="IPR013894">
    <property type="entry name" value="RMI1_OB"/>
</dbReference>
<gene>
    <name evidence="6" type="ORF">SLS62_002628</name>
</gene>
<proteinExistence type="inferred from homology"/>
<dbReference type="PANTHER" id="PTHR14790">
    <property type="entry name" value="RECQ-MEDIATED GENOME INSTABILITY PROTEIN 1 RMI1"/>
    <property type="match status" value="1"/>
</dbReference>
<dbReference type="Pfam" id="PF21000">
    <property type="entry name" value="RMI1_N_N"/>
    <property type="match status" value="1"/>
</dbReference>
<evidence type="ECO:0000259" key="4">
    <source>
        <dbReference type="Pfam" id="PF08585"/>
    </source>
</evidence>
<evidence type="ECO:0000256" key="3">
    <source>
        <dbReference type="SAM" id="MobiDB-lite"/>
    </source>
</evidence>
<dbReference type="GO" id="GO:0000724">
    <property type="term" value="P:double-strand break repair via homologous recombination"/>
    <property type="evidence" value="ECO:0007669"/>
    <property type="project" value="TreeGrafter"/>
</dbReference>
<dbReference type="GO" id="GO:0000712">
    <property type="term" value="P:resolution of meiotic recombination intermediates"/>
    <property type="evidence" value="ECO:0007669"/>
    <property type="project" value="TreeGrafter"/>
</dbReference>
<evidence type="ECO:0000256" key="1">
    <source>
        <dbReference type="ARBA" id="ARBA00006395"/>
    </source>
</evidence>
<dbReference type="Gene3D" id="2.40.50.770">
    <property type="entry name" value="RecQ-mediated genome instability protein Rmi1, C-terminal domain"/>
    <property type="match status" value="1"/>
</dbReference>
<comment type="similarity">
    <text evidence="1">Belongs to the RMI1 family.</text>
</comment>
<keyword evidence="7" id="KW-1185">Reference proteome</keyword>
<dbReference type="Pfam" id="PF08585">
    <property type="entry name" value="RMI1_N_C"/>
    <property type="match status" value="1"/>
</dbReference>
<evidence type="ECO:0000313" key="7">
    <source>
        <dbReference type="Proteomes" id="UP001320420"/>
    </source>
</evidence>
<dbReference type="InterPro" id="IPR049363">
    <property type="entry name" value="RMI1_N"/>
</dbReference>
<evidence type="ECO:0000313" key="6">
    <source>
        <dbReference type="EMBL" id="KAK7755401.1"/>
    </source>
</evidence>
<reference evidence="6 7" key="1">
    <citation type="submission" date="2024-02" db="EMBL/GenBank/DDBJ databases">
        <title>De novo assembly and annotation of 12 fungi associated with fruit tree decline syndrome in Ontario, Canada.</title>
        <authorList>
            <person name="Sulman M."/>
            <person name="Ellouze W."/>
            <person name="Ilyukhin E."/>
        </authorList>
    </citation>
    <scope>NUCLEOTIDE SEQUENCE [LARGE SCALE GENOMIC DNA]</scope>
    <source>
        <strain evidence="6 7">M11/M66-122</strain>
    </source>
</reference>
<accession>A0AAN9UXJ7</accession>
<organism evidence="6 7">
    <name type="scientific">Diatrype stigma</name>
    <dbReference type="NCBI Taxonomy" id="117547"/>
    <lineage>
        <taxon>Eukaryota</taxon>
        <taxon>Fungi</taxon>
        <taxon>Dikarya</taxon>
        <taxon>Ascomycota</taxon>
        <taxon>Pezizomycotina</taxon>
        <taxon>Sordariomycetes</taxon>
        <taxon>Xylariomycetidae</taxon>
        <taxon>Xylariales</taxon>
        <taxon>Diatrypaceae</taxon>
        <taxon>Diatrype</taxon>
    </lineage>
</organism>
<feature type="region of interest" description="Disordered" evidence="3">
    <location>
        <begin position="122"/>
        <end position="178"/>
    </location>
</feature>
<feature type="domain" description="RecQ mediated genome instability protein 1 OB-fold" evidence="4">
    <location>
        <begin position="81"/>
        <end position="263"/>
    </location>
</feature>
<dbReference type="Proteomes" id="UP001320420">
    <property type="component" value="Unassembled WGS sequence"/>
</dbReference>
<evidence type="ECO:0000256" key="2">
    <source>
        <dbReference type="ARBA" id="ARBA00018987"/>
    </source>
</evidence>
<comment type="caution">
    <text evidence="6">The sequence shown here is derived from an EMBL/GenBank/DDBJ whole genome shotgun (WGS) entry which is preliminary data.</text>
</comment>
<name>A0AAN9UXJ7_9PEZI</name>
<feature type="compositionally biased region" description="Gly residues" evidence="3">
    <location>
        <begin position="166"/>
        <end position="177"/>
    </location>
</feature>
<feature type="domain" description="RMI1 N-terminal" evidence="5">
    <location>
        <begin position="18"/>
        <end position="58"/>
    </location>
</feature>
<sequence>MDMRQQIRAGLQSQGLPAPTLAWIQSSTLSNRNPQQLPPLPALVATAKSRLLAADLTNPALLEAPAPALPANLVGGTGAQAREVRLPHDVPVQVLDIDNLAKSKWEQVEELEAIARGEQTRGREIIRLPTSTSGTLGNGDGEDGEVTDDGASTAANSNSGRPTLGAGNGRPSGGGGAAAAAAAAAPRNSTHRLVLQDCKGQKIHGLELRRIDRIGVGTLHIGEKLMLRKGAVVARGVVLLEPDTCVVLGGKVEAWQKVWVEGRLARLKEAVGGGGGGGGGGAT</sequence>
<dbReference type="GO" id="GO:0016604">
    <property type="term" value="C:nuclear body"/>
    <property type="evidence" value="ECO:0007669"/>
    <property type="project" value="TreeGrafter"/>
</dbReference>
<dbReference type="PANTHER" id="PTHR14790:SF15">
    <property type="entry name" value="RECQ-MEDIATED GENOME INSTABILITY PROTEIN 1"/>
    <property type="match status" value="1"/>
</dbReference>
<dbReference type="GO" id="GO:0031422">
    <property type="term" value="C:RecQ family helicase-topoisomerase III complex"/>
    <property type="evidence" value="ECO:0007669"/>
    <property type="project" value="TreeGrafter"/>
</dbReference>
<dbReference type="InterPro" id="IPR042470">
    <property type="entry name" value="RMI1_N_C_sf"/>
</dbReference>